<sequence>MASVTSLGIGSGIDLEGLVTAFIDAEAIPTEIRLQEKEERLTLELSGIGSFKSALSTFNSTLEKLAKDDAFNQQTVSVSTEDVAVTTNGFASNGEFAVEVFQIAQGSRQKSASFTSSADTVGSGTLTFTAGANTFDVAIDGADDLSAIRDKINEQSGNFGVTANIINSDAGSYLIYTSSITGLANNLTVTNSDASLDNISTNNTVEQSATNAIIEVDGNRVIKDTNEFKNLIEDVTITAKKVNVGAPATLTIAQDEANGRELIDEFVNGFNALMDNITGLGAPKLGRLAFDPNVRQVKQQLTDIVINSVTGLTGDLESLSDIGIELNKEGKLEVSSFSTTSLPSGEERLTAALKNNLDQVGEIFASTDGIATQMTAFIDTYTDSDGVLTLRESSLNEQISGISQEWEDLEQRLRSYEETLRKRFTALDATIAQYNATGDYVKSSLANIIGNNDD</sequence>
<evidence type="ECO:0000313" key="9">
    <source>
        <dbReference type="Proteomes" id="UP000290244"/>
    </source>
</evidence>
<dbReference type="KEGG" id="lsd:EMK97_05600"/>
<comment type="subunit">
    <text evidence="2 5">Homopentamer.</text>
</comment>
<dbReference type="PANTHER" id="PTHR30288:SF0">
    <property type="entry name" value="FLAGELLAR HOOK-ASSOCIATED PROTEIN 2"/>
    <property type="match status" value="1"/>
</dbReference>
<keyword evidence="3" id="KW-0175">Coiled coil</keyword>
<dbReference type="GO" id="GO:0007155">
    <property type="term" value="P:cell adhesion"/>
    <property type="evidence" value="ECO:0007669"/>
    <property type="project" value="InterPro"/>
</dbReference>
<comment type="function">
    <text evidence="5">Required for morphogenesis and for the elongation of the flagellar filament by facilitating polymerization of the flagellin monomers at the tip of growing filament. Forms a capping structure, which prevents flagellin subunits (transported through the central channel of the flagellum) from leaking out without polymerization at the distal end.</text>
</comment>
<dbReference type="Pfam" id="PF07196">
    <property type="entry name" value="Flagellin_IN"/>
    <property type="match status" value="1"/>
</dbReference>
<dbReference type="InterPro" id="IPR010810">
    <property type="entry name" value="Flagellin_hook_IN_motif"/>
</dbReference>
<keyword evidence="8" id="KW-0282">Flagellum</keyword>
<keyword evidence="8" id="KW-0966">Cell projection</keyword>
<dbReference type="Proteomes" id="UP000290244">
    <property type="component" value="Chromosome"/>
</dbReference>
<dbReference type="PANTHER" id="PTHR30288">
    <property type="entry name" value="FLAGELLAR CAP/ASSEMBLY PROTEIN FLID"/>
    <property type="match status" value="1"/>
</dbReference>
<dbReference type="GO" id="GO:0071973">
    <property type="term" value="P:bacterial-type flagellum-dependent cell motility"/>
    <property type="evidence" value="ECO:0007669"/>
    <property type="project" value="TreeGrafter"/>
</dbReference>
<keyword evidence="4 5" id="KW-0975">Bacterial flagellum</keyword>
<reference evidence="8 9" key="1">
    <citation type="submission" date="2018-12" db="EMBL/GenBank/DDBJ databases">
        <title>Complete genome of Litorilituus sediminis.</title>
        <authorList>
            <person name="Liu A."/>
            <person name="Rong J."/>
        </authorList>
    </citation>
    <scope>NUCLEOTIDE SEQUENCE [LARGE SCALE GENOMIC DNA]</scope>
    <source>
        <strain evidence="8 9">JCM 17549</strain>
    </source>
</reference>
<feature type="domain" description="Flagellar hook-associated protein 2 C-terminal" evidence="7">
    <location>
        <begin position="209"/>
        <end position="436"/>
    </location>
</feature>
<keyword evidence="5" id="KW-0964">Secreted</keyword>
<dbReference type="AlphaFoldDB" id="A0A4P6P764"/>
<evidence type="ECO:0000259" key="6">
    <source>
        <dbReference type="Pfam" id="PF02465"/>
    </source>
</evidence>
<dbReference type="InterPro" id="IPR040026">
    <property type="entry name" value="FliD"/>
</dbReference>
<accession>A0A4P6P764</accession>
<comment type="subcellular location">
    <subcellularLocation>
        <location evidence="5">Secreted</location>
    </subcellularLocation>
    <subcellularLocation>
        <location evidence="5">Bacterial flagellum</location>
    </subcellularLocation>
</comment>
<dbReference type="OrthoDB" id="9810816at2"/>
<feature type="domain" description="Flagellar hook-associated protein 2 N-terminal" evidence="6">
    <location>
        <begin position="11"/>
        <end position="106"/>
    </location>
</feature>
<evidence type="ECO:0000256" key="5">
    <source>
        <dbReference type="RuleBase" id="RU362066"/>
    </source>
</evidence>
<dbReference type="EMBL" id="CP034759">
    <property type="protein sequence ID" value="QBG35227.1"/>
    <property type="molecule type" value="Genomic_DNA"/>
</dbReference>
<dbReference type="RefSeq" id="WP_130600197.1">
    <property type="nucleotide sequence ID" value="NZ_CP034759.1"/>
</dbReference>
<comment type="similarity">
    <text evidence="1 5">Belongs to the FliD family.</text>
</comment>
<dbReference type="Pfam" id="PF07195">
    <property type="entry name" value="FliD_C"/>
    <property type="match status" value="1"/>
</dbReference>
<organism evidence="8 9">
    <name type="scientific">Litorilituus sediminis</name>
    <dbReference type="NCBI Taxonomy" id="718192"/>
    <lineage>
        <taxon>Bacteria</taxon>
        <taxon>Pseudomonadati</taxon>
        <taxon>Pseudomonadota</taxon>
        <taxon>Gammaproteobacteria</taxon>
        <taxon>Alteromonadales</taxon>
        <taxon>Colwelliaceae</taxon>
        <taxon>Litorilituus</taxon>
    </lineage>
</organism>
<dbReference type="InterPro" id="IPR003481">
    <property type="entry name" value="FliD_N"/>
</dbReference>
<evidence type="ECO:0000256" key="3">
    <source>
        <dbReference type="ARBA" id="ARBA00023054"/>
    </source>
</evidence>
<keyword evidence="8" id="KW-0969">Cilium</keyword>
<dbReference type="Pfam" id="PF02465">
    <property type="entry name" value="FliD_N"/>
    <property type="match status" value="1"/>
</dbReference>
<evidence type="ECO:0000259" key="7">
    <source>
        <dbReference type="Pfam" id="PF07195"/>
    </source>
</evidence>
<dbReference type="InterPro" id="IPR010809">
    <property type="entry name" value="FliD_C"/>
</dbReference>
<name>A0A4P6P764_9GAMM</name>
<gene>
    <name evidence="8" type="ORF">EMK97_05600</name>
</gene>
<evidence type="ECO:0000256" key="1">
    <source>
        <dbReference type="ARBA" id="ARBA00009764"/>
    </source>
</evidence>
<evidence type="ECO:0000256" key="4">
    <source>
        <dbReference type="ARBA" id="ARBA00023143"/>
    </source>
</evidence>
<protein>
    <recommendedName>
        <fullName evidence="5">Flagellar hook-associated protein 2</fullName>
        <shortName evidence="5">HAP2</shortName>
    </recommendedName>
    <alternativeName>
        <fullName evidence="5">Flagellar cap protein</fullName>
    </alternativeName>
</protein>
<dbReference type="GO" id="GO:0009424">
    <property type="term" value="C:bacterial-type flagellum hook"/>
    <property type="evidence" value="ECO:0007669"/>
    <property type="project" value="UniProtKB-UniRule"/>
</dbReference>
<evidence type="ECO:0000313" key="8">
    <source>
        <dbReference type="EMBL" id="QBG35227.1"/>
    </source>
</evidence>
<dbReference type="GO" id="GO:0005576">
    <property type="term" value="C:extracellular region"/>
    <property type="evidence" value="ECO:0007669"/>
    <property type="project" value="UniProtKB-SubCell"/>
</dbReference>
<keyword evidence="9" id="KW-1185">Reference proteome</keyword>
<proteinExistence type="inferred from homology"/>
<dbReference type="GO" id="GO:0009421">
    <property type="term" value="C:bacterial-type flagellum filament cap"/>
    <property type="evidence" value="ECO:0007669"/>
    <property type="project" value="InterPro"/>
</dbReference>
<evidence type="ECO:0000256" key="2">
    <source>
        <dbReference type="ARBA" id="ARBA00011255"/>
    </source>
</evidence>